<dbReference type="PROSITE" id="PS01031">
    <property type="entry name" value="SHSP"/>
    <property type="match status" value="1"/>
</dbReference>
<evidence type="ECO:0000313" key="4">
    <source>
        <dbReference type="EMBL" id="MFC6722821.1"/>
    </source>
</evidence>
<evidence type="ECO:0000313" key="5">
    <source>
        <dbReference type="Proteomes" id="UP001596328"/>
    </source>
</evidence>
<evidence type="ECO:0000259" key="3">
    <source>
        <dbReference type="PROSITE" id="PS01031"/>
    </source>
</evidence>
<protein>
    <submittedName>
        <fullName evidence="4">Hsp20/alpha crystallin family protein</fullName>
    </submittedName>
</protein>
<dbReference type="PANTHER" id="PTHR45640:SF26">
    <property type="entry name" value="RE23625P"/>
    <property type="match status" value="1"/>
</dbReference>
<dbReference type="Pfam" id="PF00011">
    <property type="entry name" value="HSP20"/>
    <property type="match status" value="1"/>
</dbReference>
<comment type="caution">
    <text evidence="4">The sequence shown here is derived from an EMBL/GenBank/DDBJ whole genome shotgun (WGS) entry which is preliminary data.</text>
</comment>
<dbReference type="PANTHER" id="PTHR45640">
    <property type="entry name" value="HEAT SHOCK PROTEIN HSP-12.2-RELATED"/>
    <property type="match status" value="1"/>
</dbReference>
<dbReference type="AlphaFoldDB" id="A0ABD5RUB2"/>
<gene>
    <name evidence="4" type="ORF">ACFQE1_00035</name>
</gene>
<dbReference type="InterPro" id="IPR001436">
    <property type="entry name" value="Alpha-crystallin/sHSP_animal"/>
</dbReference>
<reference evidence="4 5" key="1">
    <citation type="journal article" date="2019" name="Int. J. Syst. Evol. Microbiol.">
        <title>The Global Catalogue of Microorganisms (GCM) 10K type strain sequencing project: providing services to taxonomists for standard genome sequencing and annotation.</title>
        <authorList>
            <consortium name="The Broad Institute Genomics Platform"/>
            <consortium name="The Broad Institute Genome Sequencing Center for Infectious Disease"/>
            <person name="Wu L."/>
            <person name="Ma J."/>
        </authorList>
    </citation>
    <scope>NUCLEOTIDE SEQUENCE [LARGE SCALE GENOMIC DNA]</scope>
    <source>
        <strain evidence="4 5">NBRC 111368</strain>
    </source>
</reference>
<dbReference type="CDD" id="cd06464">
    <property type="entry name" value="ACD_sHsps-like"/>
    <property type="match status" value="1"/>
</dbReference>
<dbReference type="InterPro" id="IPR002068">
    <property type="entry name" value="A-crystallin/Hsp20_dom"/>
</dbReference>
<dbReference type="Proteomes" id="UP001596328">
    <property type="component" value="Unassembled WGS sequence"/>
</dbReference>
<organism evidence="4 5">
    <name type="scientific">Halobium palmae</name>
    <dbReference type="NCBI Taxonomy" id="1776492"/>
    <lineage>
        <taxon>Archaea</taxon>
        <taxon>Methanobacteriati</taxon>
        <taxon>Methanobacteriota</taxon>
        <taxon>Stenosarchaea group</taxon>
        <taxon>Halobacteria</taxon>
        <taxon>Halobacteriales</taxon>
        <taxon>Haloferacaceae</taxon>
        <taxon>Halobium</taxon>
    </lineage>
</organism>
<name>A0ABD5RUB2_9EURY</name>
<accession>A0ABD5RUB2</accession>
<keyword evidence="5" id="KW-1185">Reference proteome</keyword>
<dbReference type="Gene3D" id="2.60.40.790">
    <property type="match status" value="1"/>
</dbReference>
<comment type="similarity">
    <text evidence="1 2">Belongs to the small heat shock protein (HSP20) family.</text>
</comment>
<evidence type="ECO:0000256" key="1">
    <source>
        <dbReference type="PROSITE-ProRule" id="PRU00285"/>
    </source>
</evidence>
<dbReference type="InterPro" id="IPR008978">
    <property type="entry name" value="HSP20-like_chaperone"/>
</dbReference>
<dbReference type="EMBL" id="JBHSWU010000001">
    <property type="protein sequence ID" value="MFC6722821.1"/>
    <property type="molecule type" value="Genomic_DNA"/>
</dbReference>
<evidence type="ECO:0000256" key="2">
    <source>
        <dbReference type="RuleBase" id="RU003616"/>
    </source>
</evidence>
<sequence length="134" mass="15337">MSSPNTPYDDFDRILDTLRTALTGLPFAPESNYLTSPTTIDLDVADDSDEFVVTADVPGFTKDEIEITVSGNELRIHAEHEDPYDSFDEYLLQERNRDPETRMYLLPEPVDPTRASSRFNNGILTIRLPKRREE</sequence>
<feature type="domain" description="SHSP" evidence="3">
    <location>
        <begin position="33"/>
        <end position="134"/>
    </location>
</feature>
<dbReference type="SUPFAM" id="SSF49764">
    <property type="entry name" value="HSP20-like chaperones"/>
    <property type="match status" value="1"/>
</dbReference>
<proteinExistence type="inferred from homology"/>